<feature type="coiled-coil region" evidence="1">
    <location>
        <begin position="124"/>
        <end position="165"/>
    </location>
</feature>
<feature type="transmembrane region" description="Helical" evidence="2">
    <location>
        <begin position="212"/>
        <end position="231"/>
    </location>
</feature>
<evidence type="ECO:0000256" key="2">
    <source>
        <dbReference type="SAM" id="Phobius"/>
    </source>
</evidence>
<feature type="transmembrane region" description="Helical" evidence="2">
    <location>
        <begin position="182"/>
        <end position="200"/>
    </location>
</feature>
<dbReference type="Proteomes" id="UP001161390">
    <property type="component" value="Unassembled WGS sequence"/>
</dbReference>
<sequence length="355" mass="40487">MAKSTRRPQQFYAIVMWVLSVIFAGFLIGLGSLIIRDIPRVDQPVLIEQFVDANRIETLRESETLLESQTLSLRRRVEDAVNAQSAATADYRAARASFDNWIATRTATQADATNPEVLVRTRELEGLTDQIRQADNAVEQAQQVLRDQQRVLADTRDAMVQLRADADPDYRRARRAQEFRVFAFRLALTLPLLLLSGWMLAKKRRSPYWPLYRGFVLFSLFAFFVELVPYLPSYGGYVRYTVGILTVIISGYFLIKQMRRYLARKQAEEARSEVERRQSIDYETALKKIAAKTCPGCDRSIVNRDGVHSDYCVHCGIHLQKECESCGTRNVTFYRYCLSCGTPNAETPGVQSQSA</sequence>
<keyword evidence="2" id="KW-0472">Membrane</keyword>
<dbReference type="EMBL" id="BSNJ01000001">
    <property type="protein sequence ID" value="GLQ19754.1"/>
    <property type="molecule type" value="Genomic_DNA"/>
</dbReference>
<evidence type="ECO:0000313" key="4">
    <source>
        <dbReference type="Proteomes" id="UP001161390"/>
    </source>
</evidence>
<feature type="transmembrane region" description="Helical" evidence="2">
    <location>
        <begin position="237"/>
        <end position="255"/>
    </location>
</feature>
<keyword evidence="4" id="KW-1185">Reference proteome</keyword>
<evidence type="ECO:0000313" key="3">
    <source>
        <dbReference type="EMBL" id="GLQ19754.1"/>
    </source>
</evidence>
<accession>A0ABQ5UZ93</accession>
<keyword evidence="2" id="KW-0812">Transmembrane</keyword>
<reference evidence="3" key="1">
    <citation type="journal article" date="2014" name="Int. J. Syst. Evol. Microbiol.">
        <title>Complete genome of a new Firmicutes species belonging to the dominant human colonic microbiota ('Ruminococcus bicirculans') reveals two chromosomes and a selective capacity to utilize plant glucans.</title>
        <authorList>
            <consortium name="NISC Comparative Sequencing Program"/>
            <person name="Wegmann U."/>
            <person name="Louis P."/>
            <person name="Goesmann A."/>
            <person name="Henrissat B."/>
            <person name="Duncan S.H."/>
            <person name="Flint H.J."/>
        </authorList>
    </citation>
    <scope>NUCLEOTIDE SEQUENCE</scope>
    <source>
        <strain evidence="3">NBRC 108216</strain>
    </source>
</reference>
<reference evidence="3" key="2">
    <citation type="submission" date="2023-01" db="EMBL/GenBank/DDBJ databases">
        <title>Draft genome sequence of Algimonas porphyrae strain NBRC 108216.</title>
        <authorList>
            <person name="Sun Q."/>
            <person name="Mori K."/>
        </authorList>
    </citation>
    <scope>NUCLEOTIDE SEQUENCE</scope>
    <source>
        <strain evidence="3">NBRC 108216</strain>
    </source>
</reference>
<dbReference type="RefSeq" id="WP_284369678.1">
    <property type="nucleotide sequence ID" value="NZ_BSNJ01000001.1"/>
</dbReference>
<comment type="caution">
    <text evidence="3">The sequence shown here is derived from an EMBL/GenBank/DDBJ whole genome shotgun (WGS) entry which is preliminary data.</text>
</comment>
<organism evidence="3 4">
    <name type="scientific">Algimonas porphyrae</name>
    <dbReference type="NCBI Taxonomy" id="1128113"/>
    <lineage>
        <taxon>Bacteria</taxon>
        <taxon>Pseudomonadati</taxon>
        <taxon>Pseudomonadota</taxon>
        <taxon>Alphaproteobacteria</taxon>
        <taxon>Maricaulales</taxon>
        <taxon>Robiginitomaculaceae</taxon>
        <taxon>Algimonas</taxon>
    </lineage>
</organism>
<keyword evidence="1" id="KW-0175">Coiled coil</keyword>
<gene>
    <name evidence="3" type="ORF">GCM10007854_07090</name>
</gene>
<proteinExistence type="predicted"/>
<keyword evidence="2" id="KW-1133">Transmembrane helix</keyword>
<feature type="transmembrane region" description="Helical" evidence="2">
    <location>
        <begin position="12"/>
        <end position="35"/>
    </location>
</feature>
<name>A0ABQ5UZ93_9PROT</name>
<evidence type="ECO:0000256" key="1">
    <source>
        <dbReference type="SAM" id="Coils"/>
    </source>
</evidence>
<protein>
    <recommendedName>
        <fullName evidence="5">Serine endopeptidase</fullName>
    </recommendedName>
</protein>
<evidence type="ECO:0008006" key="5">
    <source>
        <dbReference type="Google" id="ProtNLM"/>
    </source>
</evidence>